<evidence type="ECO:0000256" key="8">
    <source>
        <dbReference type="ARBA" id="ARBA00053891"/>
    </source>
</evidence>
<feature type="transmembrane region" description="Helical" evidence="11">
    <location>
        <begin position="267"/>
        <end position="293"/>
    </location>
</feature>
<feature type="transmembrane region" description="Helical" evidence="11">
    <location>
        <begin position="88"/>
        <end position="105"/>
    </location>
</feature>
<dbReference type="Pfam" id="PF01032">
    <property type="entry name" value="FecCD"/>
    <property type="match status" value="1"/>
</dbReference>
<feature type="transmembrane region" description="Helical" evidence="11">
    <location>
        <begin position="179"/>
        <end position="200"/>
    </location>
</feature>
<dbReference type="Gene3D" id="1.10.3470.10">
    <property type="entry name" value="ABC transporter involved in vitamin B12 uptake, BtuC"/>
    <property type="match status" value="1"/>
</dbReference>
<organism evidence="12">
    <name type="scientific">Candidatus Methanophagaceae archaeon ANME-1 ERB6</name>
    <dbReference type="NCBI Taxonomy" id="2759912"/>
    <lineage>
        <taxon>Archaea</taxon>
        <taxon>Methanobacteriati</taxon>
        <taxon>Methanobacteriota</taxon>
        <taxon>Stenosarchaea group</taxon>
        <taxon>Methanomicrobia</taxon>
        <taxon>Candidatus Methanophagales</taxon>
        <taxon>Candidatus Methanophagaceae</taxon>
    </lineage>
</organism>
<evidence type="ECO:0000256" key="5">
    <source>
        <dbReference type="ARBA" id="ARBA00022692"/>
    </source>
</evidence>
<keyword evidence="3" id="KW-0813">Transport</keyword>
<evidence type="ECO:0000256" key="6">
    <source>
        <dbReference type="ARBA" id="ARBA00022989"/>
    </source>
</evidence>
<evidence type="ECO:0000256" key="9">
    <source>
        <dbReference type="ARBA" id="ARBA00064420"/>
    </source>
</evidence>
<feature type="transmembrane region" description="Helical" evidence="11">
    <location>
        <begin position="335"/>
        <end position="356"/>
    </location>
</feature>
<comment type="subcellular location">
    <subcellularLocation>
        <location evidence="1">Cell membrane</location>
        <topology evidence="1">Multi-pass membrane protein</topology>
    </subcellularLocation>
</comment>
<comment type="similarity">
    <text evidence="2">Belongs to the binding-protein-dependent transport system permease family. FecCD subfamily.</text>
</comment>
<feature type="transmembrane region" description="Helical" evidence="11">
    <location>
        <begin position="147"/>
        <end position="167"/>
    </location>
</feature>
<name>A0A7G9Z0N2_9EURY</name>
<evidence type="ECO:0000313" key="12">
    <source>
        <dbReference type="EMBL" id="QNO53816.1"/>
    </source>
</evidence>
<comment type="subunit">
    <text evidence="9">The complex is composed of two ATP-binding proteins (BtuD), two transmembrane proteins (BtuC) and a solute-binding protein (BtuF).</text>
</comment>
<sequence length="363" mass="39259">MASNTGAVTETKTKRAEIKEEYKKFIGRKIIFILSCVTVIFAVAGVAATLGSYPITVIEVYSIIWHGIFQSVETTKEIVVWNLRLPRILMGVLAGIGLAIAGTMMQGIVRNPLASPYTLGISSGAGFGAVIAIIYGTGLIPGVSTKYLIIANAFVFSLIPVLIIIGLSRFRKATPELMILAGIAMMYIFSGYIHLIFYFADPDAMKGAYFWTVGGLSGASWENIMPMTIMLALCVPVLMWKSWDLNVMGAGDETAKSLGVNVERARLFIMIVACLLTASIISFTGCIGFVGLVAPHVCRIFIGGDNRFLIPASGLFGGAFLLGMSTLGRTIMAPVIIPEGVMMACIGGPFFFFILLRRKKEYW</sequence>
<feature type="transmembrane region" description="Helical" evidence="11">
    <location>
        <begin position="220"/>
        <end position="240"/>
    </location>
</feature>
<keyword evidence="7 11" id="KW-0472">Membrane</keyword>
<feature type="transmembrane region" description="Helical" evidence="11">
    <location>
        <begin position="308"/>
        <end position="328"/>
    </location>
</feature>
<keyword evidence="5 11" id="KW-0812">Transmembrane</keyword>
<proteinExistence type="inferred from homology"/>
<evidence type="ECO:0000256" key="2">
    <source>
        <dbReference type="ARBA" id="ARBA00007935"/>
    </source>
</evidence>
<evidence type="ECO:0000256" key="7">
    <source>
        <dbReference type="ARBA" id="ARBA00023136"/>
    </source>
</evidence>
<evidence type="ECO:0000256" key="4">
    <source>
        <dbReference type="ARBA" id="ARBA00022475"/>
    </source>
</evidence>
<evidence type="ECO:0000256" key="11">
    <source>
        <dbReference type="SAM" id="Phobius"/>
    </source>
</evidence>
<dbReference type="PANTHER" id="PTHR30472:SF25">
    <property type="entry name" value="ABC TRANSPORTER PERMEASE PROTEIN MJ0876-RELATED"/>
    <property type="match status" value="1"/>
</dbReference>
<feature type="transmembrane region" description="Helical" evidence="11">
    <location>
        <begin position="117"/>
        <end position="135"/>
    </location>
</feature>
<dbReference type="InterPro" id="IPR000522">
    <property type="entry name" value="ABC_transptr_permease_BtuC"/>
</dbReference>
<dbReference type="GO" id="GO:0022857">
    <property type="term" value="F:transmembrane transporter activity"/>
    <property type="evidence" value="ECO:0007669"/>
    <property type="project" value="InterPro"/>
</dbReference>
<reference evidence="12" key="1">
    <citation type="submission" date="2020-06" db="EMBL/GenBank/DDBJ databases">
        <title>Unique genomic features of the anaerobic methanotrophic archaea.</title>
        <authorList>
            <person name="Chadwick G.L."/>
            <person name="Skennerton C.T."/>
            <person name="Laso-Perez R."/>
            <person name="Leu A.O."/>
            <person name="Speth D.R."/>
            <person name="Yu H."/>
            <person name="Morgan-Lang C."/>
            <person name="Hatzenpichler R."/>
            <person name="Goudeau D."/>
            <person name="Malmstrom R."/>
            <person name="Brazelton W.J."/>
            <person name="Woyke T."/>
            <person name="Hallam S.J."/>
            <person name="Tyson G.W."/>
            <person name="Wegener G."/>
            <person name="Boetius A."/>
            <person name="Orphan V."/>
        </authorList>
    </citation>
    <scope>NUCLEOTIDE SEQUENCE</scope>
</reference>
<dbReference type="GO" id="GO:0005886">
    <property type="term" value="C:plasma membrane"/>
    <property type="evidence" value="ECO:0007669"/>
    <property type="project" value="UniProtKB-SubCell"/>
</dbReference>
<dbReference type="PANTHER" id="PTHR30472">
    <property type="entry name" value="FERRIC ENTEROBACTIN TRANSPORT SYSTEM PERMEASE PROTEIN"/>
    <property type="match status" value="1"/>
</dbReference>
<keyword evidence="4" id="KW-1003">Cell membrane</keyword>
<dbReference type="SUPFAM" id="SSF81345">
    <property type="entry name" value="ABC transporter involved in vitamin B12 uptake, BtuC"/>
    <property type="match status" value="1"/>
</dbReference>
<dbReference type="AlphaFoldDB" id="A0A7G9Z0N2"/>
<gene>
    <name evidence="12" type="primary">btuC</name>
    <name evidence="12" type="ORF">LLJJBFGJ_00008</name>
</gene>
<dbReference type="FunFam" id="1.10.3470.10:FF:000001">
    <property type="entry name" value="Vitamin B12 ABC transporter permease BtuC"/>
    <property type="match status" value="1"/>
</dbReference>
<evidence type="ECO:0000256" key="3">
    <source>
        <dbReference type="ARBA" id="ARBA00022448"/>
    </source>
</evidence>
<protein>
    <recommendedName>
        <fullName evidence="10">Cobalamin import system permease protein BtuC</fullName>
    </recommendedName>
</protein>
<dbReference type="InterPro" id="IPR037294">
    <property type="entry name" value="ABC_BtuC-like"/>
</dbReference>
<dbReference type="CDD" id="cd06550">
    <property type="entry name" value="TM_ABC_iron-siderophores_like"/>
    <property type="match status" value="1"/>
</dbReference>
<accession>A0A7G9Z0N2</accession>
<evidence type="ECO:0000256" key="1">
    <source>
        <dbReference type="ARBA" id="ARBA00004651"/>
    </source>
</evidence>
<feature type="transmembrane region" description="Helical" evidence="11">
    <location>
        <begin position="30"/>
        <end position="53"/>
    </location>
</feature>
<evidence type="ECO:0000256" key="10">
    <source>
        <dbReference type="ARBA" id="ARBA00071366"/>
    </source>
</evidence>
<keyword evidence="6 11" id="KW-1133">Transmembrane helix</keyword>
<dbReference type="GO" id="GO:0033214">
    <property type="term" value="P:siderophore-iron import into cell"/>
    <property type="evidence" value="ECO:0007669"/>
    <property type="project" value="TreeGrafter"/>
</dbReference>
<dbReference type="EMBL" id="MT631552">
    <property type="protein sequence ID" value="QNO53816.1"/>
    <property type="molecule type" value="Genomic_DNA"/>
</dbReference>
<comment type="function">
    <text evidence="8">Required for corrinoid utilization. Probably part of the ABC transporter complex BtuCDF involved in cobalamin (vitamin B12) import. Probably involved in the translocation of the substrate across the membrane.</text>
</comment>